<evidence type="ECO:0000256" key="1">
    <source>
        <dbReference type="SAM" id="MobiDB-lite"/>
    </source>
</evidence>
<dbReference type="Proteomes" id="UP001207408">
    <property type="component" value="Unassembled WGS sequence"/>
</dbReference>
<accession>A0AAE3ME19</accession>
<protein>
    <submittedName>
        <fullName evidence="2">Uncharacterized protein</fullName>
    </submittedName>
</protein>
<name>A0AAE3ME19_9BACT</name>
<evidence type="ECO:0000313" key="2">
    <source>
        <dbReference type="EMBL" id="MCW3805726.1"/>
    </source>
</evidence>
<dbReference type="InterPro" id="IPR052957">
    <property type="entry name" value="Auxin_embryo_med"/>
</dbReference>
<dbReference type="SUPFAM" id="SSF55874">
    <property type="entry name" value="ATPase domain of HSP90 chaperone/DNA topoisomerase II/histidine kinase"/>
    <property type="match status" value="1"/>
</dbReference>
<keyword evidence="3" id="KW-1185">Reference proteome</keyword>
<dbReference type="EMBL" id="JAPDPI010000015">
    <property type="protein sequence ID" value="MCW3805726.1"/>
    <property type="molecule type" value="Genomic_DNA"/>
</dbReference>
<dbReference type="RefSeq" id="WP_301199092.1">
    <property type="nucleotide sequence ID" value="NZ_JAPDPI010000015.1"/>
</dbReference>
<evidence type="ECO:0000313" key="3">
    <source>
        <dbReference type="Proteomes" id="UP001207408"/>
    </source>
</evidence>
<feature type="region of interest" description="Disordered" evidence="1">
    <location>
        <begin position="1983"/>
        <end position="2060"/>
    </location>
</feature>
<comment type="caution">
    <text evidence="2">The sequence shown here is derived from an EMBL/GenBank/DDBJ whole genome shotgun (WGS) entry which is preliminary data.</text>
</comment>
<dbReference type="InterPro" id="IPR036890">
    <property type="entry name" value="HATPase_C_sf"/>
</dbReference>
<reference evidence="2" key="1">
    <citation type="submission" date="2022-10" db="EMBL/GenBank/DDBJ databases">
        <authorList>
            <person name="Yu W.X."/>
        </authorList>
    </citation>
    <scope>NUCLEOTIDE SEQUENCE</scope>
    <source>
        <strain evidence="2">D04</strain>
    </source>
</reference>
<dbReference type="PANTHER" id="PTHR32387">
    <property type="entry name" value="WU:FJ29H11"/>
    <property type="match status" value="1"/>
</dbReference>
<feature type="region of interest" description="Disordered" evidence="1">
    <location>
        <begin position="2087"/>
        <end position="2113"/>
    </location>
</feature>
<gene>
    <name evidence="2" type="ORF">OM074_08800</name>
</gene>
<feature type="compositionally biased region" description="Acidic residues" evidence="1">
    <location>
        <begin position="2006"/>
        <end position="2020"/>
    </location>
</feature>
<dbReference type="PANTHER" id="PTHR32387:SF0">
    <property type="entry name" value="PROTEIN NO VEIN"/>
    <property type="match status" value="1"/>
</dbReference>
<sequence length="2321" mass="270112">MAKYSSKYDLLKANDGEINQFFRDVKFTGVFDKDIPEEQKNLFCGKLTDIVMNGEKNKLCPLSIYVPKKFEVKIGNCEFICSINLDLLRNEKHNYKLYINSIKNIIIKEVKSFDSNEEALFIRNLKLKDNLFIGQFTQNKDGSFSIRDIRRSDFSKLILQNGKEQQPIVYHPNGKKPLDGKYYEFSWILNGARKEEYVYFFKVDETKPYKEVSGKDIVERLYNSIMDYPAGAGQKIVKMLDTLKNQLTASGKEIFIYELLQNANDYPNIINGRRELVNVEFHITHDSLLFLHSGAEFNERNIAAICSINDKEKTGNKDAIGYKGIGFKTVFLDNNFVYLQTGDFSLRFDQEKTRDIVDTPWQILPIVTPYKDLSPSERYVFTNADKKFRVKLALRPKNIKILRDTGKNYINMFQDVFHNERAILFIPNLSSVKVFYNGTSEPDLQCLCNNNRWQVNNYDEKVPADITESINSDIDDQEDSGALKIPLKYYNFDKTRVSFACEIDGANLKEVDEAQLYCYLPTKASWGFKFLMNTDMIPTGPRDDIEIDFSNQVNINEEIAEIAGSKFFDWIKDLCELKKYKVNSIFNLVPVFETNISQHKKYKNLIDRFKAGFDTRIVNDELIPVENGHFELVQNIILDETGLMSSGIMDDDDFFKITGYEGSLPLKILRNDREFKAFLKRYLKDLERKDNIWYFEDLKEICSDDDFREWVVNQNNNNQFIEFLLKKDKLKDFFEEEIFIEEGTGELRKADDLYFDMDEHLIDLKVFDEHIPHLSKASRDFLKNSELWDEEYENKFSEFLPEDFINDVLLSPSEINATKEKLKVKDTSLHFFKFLAKNEIESNDKIESLPFFNDNDEVVSTFSEAVLFFSSEHGQDIADYDWLSNVCIEFVSSDYDKSVREYFQDNLNVKNFADEIIIKDIILCEDFQDDISEAINENFDTSKSFIDYCFTNKDFLKDGDLRNYTIQTYDFEGDVKWCLSEEQIFFPSNFYDEYSAKEWLNNGWMYVLDKDYYNGHNNIYDFKSFISQTLWVYELTKNNFYKDIVKTNLKDIIANTSDSKDIDGLKNIDFIKYLDDNYHLIFEEEKDGDIFKGLILVDKDTSDVDANTNNLYTFDEELVAIVENDWFPEYIVSICNPEYGNSKALAVIGVKPFKFGDFFDNVIVAELKSINEKIDQKDKNIAFHNFIIEHINALTPDQQKKMLNAKVFLYGHDIAAVSAGGHKTLSAKAKELFDKGLVEFSDLDIIDPDYKTENNVEYWESQLGNTKFTINHFFNWLKNNDEAFSNTLQNKILNIVFWRWLKNNVSDNFIEDVASLPVMLNDGSIQSLDEPVYFSDKYMDGAGIEHIVKIYNNNALFISSTYLDENDDIEEWKSFWVKIGIKYEIVDILVQTVIPRLDKIEDENLPKLFSENREKLEFFYENELVSKLRNLRIKAHDGQFYTIKDTIYIDCEKSEPFSYIQLPNQISFKSAEERRLIKDLIAEVDSDYVSTLSEWQQHKLDCYIAMQTKDCDSVRELHFKFINDLSSIRNNEREVLRDMEGLDALLLLNRHNEFCKASTLTMGSVYNPSFDFELCGVNSLHYVSDAYKVECTEYVGRLFRQLDVHCDFQKNDINLLINRECSIYFWSKYLIKKEVSISRINQFISDKLFDDLACIPTKDDMKTPKDLYYGVEVSRYVKAIEDWENKVPLINLPDIKTSNNLSLFSQLPFKNALNFLDALYALISIQGQDRRTKLNEWMIKDYDESFDPKIHEYREDEHALWFNNKNEKVHIKDLYALDYSDKTLDQYFGTNSRIVNKLYFPSGDSFKKACDILGIKTITAHDLKMEPVDVSLYSEKDKDLKLFALIIAGIIDNKNWQALYADFCGKLSLLKLYKCSKILITYNADNSINQSLKKFYHQNGSNDFYFVKSLDSKRVYTLFVREYMKFLDVNKEDITEELIEDIMDSQENALDIVKEQNTLILDDNFINEIDKLVEGIKGKLSGNKVDDDSEFEEPYRPSFSTRSDQVDDIEESQEDLDEPNIEQGIQNSEDPEDTSTKSSSSPKEFTNKEINRNNTGSGNAYYSANQKVEISDDYNYDTSNEDEYISSIEKNSDYEPLGSTPRSPQTRRPPRPYTKEEVNLMRSNGTPLELESLPATDEEINVLEQCGIAPEQIADTNYLAKLRLYNNLIQELHEEPEEDLEDFIKNAEDVSIHPLKNGRYIHACSAARGVMYTSPSVWKKMMDNKWAICVYLDGQGKNFHYINSTNEFLQLVEKDDVVIKITGKDKVDVVNNLYSGVLNGAKGSAYTLIRVAAHTNMDAVFAHYVGAMAEKEDGNEDLNEF</sequence>
<proteinExistence type="predicted"/>
<dbReference type="NCBIfam" id="NF047352">
    <property type="entry name" value="P_loop_sacsin"/>
    <property type="match status" value="1"/>
</dbReference>
<organism evidence="2 3">
    <name type="scientific">Plebeiibacterium marinum</name>
    <dbReference type="NCBI Taxonomy" id="2992111"/>
    <lineage>
        <taxon>Bacteria</taxon>
        <taxon>Pseudomonadati</taxon>
        <taxon>Bacteroidota</taxon>
        <taxon>Bacteroidia</taxon>
        <taxon>Marinilabiliales</taxon>
        <taxon>Marinilabiliaceae</taxon>
        <taxon>Plebeiibacterium</taxon>
    </lineage>
</organism>